<accession>A0A0A6PZW8</accession>
<organism evidence="3 4">
    <name type="scientific">Clostridium butyricum</name>
    <dbReference type="NCBI Taxonomy" id="1492"/>
    <lineage>
        <taxon>Bacteria</taxon>
        <taxon>Bacillati</taxon>
        <taxon>Bacillota</taxon>
        <taxon>Clostridia</taxon>
        <taxon>Eubacteriales</taxon>
        <taxon>Clostridiaceae</taxon>
        <taxon>Clostridium</taxon>
    </lineage>
</organism>
<dbReference type="Pfam" id="PF00128">
    <property type="entry name" value="Alpha-amylase"/>
    <property type="match status" value="1"/>
</dbReference>
<dbReference type="InterPro" id="IPR013780">
    <property type="entry name" value="Glyco_hydro_b"/>
</dbReference>
<dbReference type="AlphaFoldDB" id="A0A0A6PZW8"/>
<dbReference type="InterPro" id="IPR049117">
    <property type="entry name" value="pulA_all-beta"/>
</dbReference>
<evidence type="ECO:0000313" key="4">
    <source>
        <dbReference type="Proteomes" id="UP000238081"/>
    </source>
</evidence>
<dbReference type="RefSeq" id="WP_043662837.1">
    <property type="nucleotide sequence ID" value="NZ_JSEG01000005.1"/>
</dbReference>
<comment type="similarity">
    <text evidence="1">Belongs to the glycosyl hydrolase 13 family.</text>
</comment>
<dbReference type="Gene3D" id="3.20.20.80">
    <property type="entry name" value="Glycosidases"/>
    <property type="match status" value="1"/>
</dbReference>
<dbReference type="Proteomes" id="UP000238081">
    <property type="component" value="Unassembled WGS sequence"/>
</dbReference>
<proteinExistence type="inferred from homology"/>
<sequence length="657" mass="75517">MNLLGNDYNNYTGILGAQYSKEGTKFILWAPNANNVRLALFGKDYKEYTNSPEEILDMNRGEQGTWTIEVNRDLNGEFYNYLVTNSGNEREVIDPYAKAVGVNGNRGMVINLRETDPIDFCKDEKPELTSAASSIIYEIHVRDFSINENSGIKAEKRGKFIAFCEQGTTLKGKYIETGIDYLKRLGITHIHLLPSFDYETVDESNLEVPQYNWGYDPKNYFVPEGSYSTNPYRGEKRIREFKEMVQSLHKNGIRVIMDMVYNHTYRTHDSNLNLAVPGYYYRQDINGNFSNGSGCGNELASERYMVRKLILDSIIYWAKEYHIDGFRFDLMGLHDIETMQIIRKELDEIDPSILMYGEGWTGGGTPLKSDQAAIKQNIIKFEKSQIAAFSDDTRDGVKGHVFNINERGYINGREGLEDTIKFCIVGATGQLGINYDRVIYSHWSWANEPYQCINYISAHDNYTLWDKLTMSNREDSIEKRKSMNKLAAAIVLTSQGIPFFQAGEEFLRSKKNEDGSFNHDSYNAPDKVNGLDWSRAYDYRDIVEYYRGLIKLRKKYRAFRMNSSEEIRKNLSFLNKGESFYKDNVVAYKIEDNSGRNLCNTIVVIFNPNDEETFIDLKECGWSVLVNKEKAGVEEIYSIEGNNITVTSKCAHVLIKK</sequence>
<dbReference type="Gene3D" id="2.60.40.10">
    <property type="entry name" value="Immunoglobulins"/>
    <property type="match status" value="1"/>
</dbReference>
<dbReference type="CDD" id="cd11341">
    <property type="entry name" value="AmyAc_Pullulanase_LD-like"/>
    <property type="match status" value="1"/>
</dbReference>
<dbReference type="InterPro" id="IPR014756">
    <property type="entry name" value="Ig_E-set"/>
</dbReference>
<dbReference type="SUPFAM" id="SSF51445">
    <property type="entry name" value="(Trans)glycosidases"/>
    <property type="match status" value="1"/>
</dbReference>
<dbReference type="CDD" id="cd02860">
    <property type="entry name" value="E_set_Pullulanase"/>
    <property type="match status" value="1"/>
</dbReference>
<gene>
    <name evidence="3" type="ORF">AWN73_12910</name>
</gene>
<protein>
    <submittedName>
        <fullName evidence="3">Pullulanase</fullName>
    </submittedName>
</protein>
<dbReference type="InterPro" id="IPR004193">
    <property type="entry name" value="Glyco_hydro_13_N"/>
</dbReference>
<dbReference type="InterPro" id="IPR013783">
    <property type="entry name" value="Ig-like_fold"/>
</dbReference>
<feature type="domain" description="Glycosyl hydrolase family 13 catalytic" evidence="2">
    <location>
        <begin position="138"/>
        <end position="535"/>
    </location>
</feature>
<dbReference type="InterPro" id="IPR017853">
    <property type="entry name" value="GH"/>
</dbReference>
<dbReference type="InterPro" id="IPR011840">
    <property type="entry name" value="PulA_typeI"/>
</dbReference>
<dbReference type="SUPFAM" id="SSF81296">
    <property type="entry name" value="E set domains"/>
    <property type="match status" value="1"/>
</dbReference>
<dbReference type="SMART" id="SM00642">
    <property type="entry name" value="Aamy"/>
    <property type="match status" value="1"/>
</dbReference>
<dbReference type="NCBIfam" id="TIGR02104">
    <property type="entry name" value="pulA_typeI"/>
    <property type="match status" value="1"/>
</dbReference>
<dbReference type="GO" id="GO:0005975">
    <property type="term" value="P:carbohydrate metabolic process"/>
    <property type="evidence" value="ECO:0007669"/>
    <property type="project" value="InterPro"/>
</dbReference>
<dbReference type="EMBL" id="LRDH01000103">
    <property type="protein sequence ID" value="PPV15017.1"/>
    <property type="molecule type" value="Genomic_DNA"/>
</dbReference>
<dbReference type="PANTHER" id="PTHR43002">
    <property type="entry name" value="GLYCOGEN DEBRANCHING ENZYME"/>
    <property type="match status" value="1"/>
</dbReference>
<evidence type="ECO:0000313" key="3">
    <source>
        <dbReference type="EMBL" id="PPV15017.1"/>
    </source>
</evidence>
<dbReference type="Pfam" id="PF02922">
    <property type="entry name" value="CBM_48"/>
    <property type="match status" value="1"/>
</dbReference>
<name>A0A0A6PZW8_CLOBU</name>
<dbReference type="InterPro" id="IPR006047">
    <property type="entry name" value="GH13_cat_dom"/>
</dbReference>
<dbReference type="Pfam" id="PF21653">
    <property type="entry name" value="pulA_all-beta"/>
    <property type="match status" value="1"/>
</dbReference>
<evidence type="ECO:0000259" key="2">
    <source>
        <dbReference type="SMART" id="SM00642"/>
    </source>
</evidence>
<reference evidence="3 4" key="1">
    <citation type="submission" date="2016-01" db="EMBL/GenBank/DDBJ databases">
        <title>Characterization of the Clostridium difficile lineages that are prevalent in Hong Kong and China.</title>
        <authorList>
            <person name="Kwok J.S.-L."/>
            <person name="Lam W.-Y."/>
            <person name="Ip M."/>
            <person name="Chan T.-F."/>
            <person name="Hawkey P.M."/>
            <person name="Tsui S.K.-W."/>
        </authorList>
    </citation>
    <scope>NUCLEOTIDE SEQUENCE [LARGE SCALE GENOMIC DNA]</scope>
    <source>
        <strain evidence="3 4">300064</strain>
    </source>
</reference>
<dbReference type="GO" id="GO:0004553">
    <property type="term" value="F:hydrolase activity, hydrolyzing O-glycosyl compounds"/>
    <property type="evidence" value="ECO:0007669"/>
    <property type="project" value="InterPro"/>
</dbReference>
<dbReference type="Gene3D" id="2.60.40.1180">
    <property type="entry name" value="Golgi alpha-mannosidase II"/>
    <property type="match status" value="1"/>
</dbReference>
<evidence type="ECO:0000256" key="1">
    <source>
        <dbReference type="ARBA" id="ARBA00008061"/>
    </source>
</evidence>
<comment type="caution">
    <text evidence="3">The sequence shown here is derived from an EMBL/GenBank/DDBJ whole genome shotgun (WGS) entry which is preliminary data.</text>
</comment>